<keyword evidence="4" id="KW-0677">Repeat</keyword>
<evidence type="ECO:0000313" key="15">
    <source>
        <dbReference type="RefSeq" id="XP_038868237.1"/>
    </source>
</evidence>
<dbReference type="InterPro" id="IPR036236">
    <property type="entry name" value="Znf_C2H2_sf"/>
</dbReference>
<keyword evidence="5 11" id="KW-0863">Zinc-finger</keyword>
<organism evidence="14 16">
    <name type="scientific">Salvelinus namaycush</name>
    <name type="common">Lake trout</name>
    <name type="synonym">Salmo namaycush</name>
    <dbReference type="NCBI Taxonomy" id="8040"/>
    <lineage>
        <taxon>Eukaryota</taxon>
        <taxon>Metazoa</taxon>
        <taxon>Chordata</taxon>
        <taxon>Craniata</taxon>
        <taxon>Vertebrata</taxon>
        <taxon>Euteleostomi</taxon>
        <taxon>Actinopterygii</taxon>
        <taxon>Neopterygii</taxon>
        <taxon>Teleostei</taxon>
        <taxon>Protacanthopterygii</taxon>
        <taxon>Salmoniformes</taxon>
        <taxon>Salmonidae</taxon>
        <taxon>Salmoninae</taxon>
        <taxon>Salvelinus</taxon>
    </lineage>
</organism>
<dbReference type="FunFam" id="3.30.160.60:FF:001732">
    <property type="entry name" value="Zgc:162936"/>
    <property type="match status" value="1"/>
</dbReference>
<dbReference type="PROSITE" id="PS00028">
    <property type="entry name" value="ZINC_FINGER_C2H2_1"/>
    <property type="match status" value="8"/>
</dbReference>
<evidence type="ECO:0000256" key="4">
    <source>
        <dbReference type="ARBA" id="ARBA00022737"/>
    </source>
</evidence>
<evidence type="ECO:0000313" key="14">
    <source>
        <dbReference type="Proteomes" id="UP000808372"/>
    </source>
</evidence>
<keyword evidence="3" id="KW-0479">Metal-binding</keyword>
<reference evidence="15 16" key="1">
    <citation type="submission" date="2025-04" db="UniProtKB">
        <authorList>
            <consortium name="RefSeq"/>
        </authorList>
    </citation>
    <scope>IDENTIFICATION</scope>
    <source>
        <tissue evidence="15 16">White muscle</tissue>
    </source>
</reference>
<dbReference type="Pfam" id="PF00096">
    <property type="entry name" value="zf-C2H2"/>
    <property type="match status" value="3"/>
</dbReference>
<dbReference type="RefSeq" id="XP_038868237.1">
    <property type="nucleotide sequence ID" value="XM_039012309.1"/>
</dbReference>
<dbReference type="GO" id="GO:0005634">
    <property type="term" value="C:nucleus"/>
    <property type="evidence" value="ECO:0007669"/>
    <property type="project" value="TreeGrafter"/>
</dbReference>
<keyword evidence="9" id="KW-0804">Transcription</keyword>
<evidence type="ECO:0000256" key="11">
    <source>
        <dbReference type="PROSITE-ProRule" id="PRU00042"/>
    </source>
</evidence>
<accession>A0A8U1F1V7</accession>
<dbReference type="Gene3D" id="3.30.160.60">
    <property type="entry name" value="Classic Zinc Finger"/>
    <property type="match status" value="6"/>
</dbReference>
<feature type="compositionally biased region" description="Basic and acidic residues" evidence="12">
    <location>
        <begin position="346"/>
        <end position="361"/>
    </location>
</feature>
<evidence type="ECO:0000259" key="13">
    <source>
        <dbReference type="PROSITE" id="PS50157"/>
    </source>
</evidence>
<name>A0A8U1F1V7_SALNM</name>
<dbReference type="SUPFAM" id="SSF57667">
    <property type="entry name" value="beta-beta-alpha zinc fingers"/>
    <property type="match status" value="3"/>
</dbReference>
<comment type="similarity">
    <text evidence="2">Belongs to the krueppel C2H2-type zinc-finger protein family.</text>
</comment>
<feature type="region of interest" description="Disordered" evidence="12">
    <location>
        <begin position="493"/>
        <end position="521"/>
    </location>
</feature>
<feature type="region of interest" description="Disordered" evidence="12">
    <location>
        <begin position="342"/>
        <end position="415"/>
    </location>
</feature>
<dbReference type="GO" id="GO:0000978">
    <property type="term" value="F:RNA polymerase II cis-regulatory region sequence-specific DNA binding"/>
    <property type="evidence" value="ECO:0007669"/>
    <property type="project" value="TreeGrafter"/>
</dbReference>
<dbReference type="RefSeq" id="XP_038868238.1">
    <property type="nucleotide sequence ID" value="XM_039012310.1"/>
</dbReference>
<keyword evidence="14" id="KW-1185">Reference proteome</keyword>
<feature type="domain" description="C2H2-type" evidence="13">
    <location>
        <begin position="295"/>
        <end position="317"/>
    </location>
</feature>
<protein>
    <submittedName>
        <fullName evidence="15 16">Zinc finger protein 235-like</fullName>
    </submittedName>
</protein>
<evidence type="ECO:0000256" key="3">
    <source>
        <dbReference type="ARBA" id="ARBA00022723"/>
    </source>
</evidence>
<dbReference type="GeneID" id="120062379"/>
<sequence>MSHKPEPGRLKMSEKVQNTFRLQLSSVMDSLLTAAVCEISKIFEGSLSEQQAELTQSVEEISALNGKLRLAEMRLKEGGKIKDLDGTAANTSEQTVTNVTTIAEIEEEVPDWCEPLQSEDSLIPPSKIKKENEWPWVDLRPLSVSLWRIPNIKQEAEDFDNHLLTALARSPPRKGSAAERLLNRRLKDIPELSAAGSGYGCGSVGRGLRKTHGSLLCTFKQENPEPQSSVLLDKNVLRHSTRQGKDCDLQSKHREGTHGKTSDIVKKKVGRRRKHLKMEPNAEEEATTSGTDKSFCCKYCGKGFHREFGLSVHMRSHNKGTYKCPKCPKKFPYPSALRVHTLNSHGKTEKNKPCSNVKEKSNSINHKVKSLSPSRTKPTSPNNKPLSSSKAKPLPPKDKPTSPNNKDGSPKGSTHPQLYSCHVCHKEYTSASSLQVHERIHTGERPYPCNQCGQRFRVKQFLILHLRKAHADVYGGEESSRYLSWTAPVEDPIANGAEQQPAIKSKSKDDRRAKANSKRKQMTETDGLFQCTVCKKLLSSQMSLVQHFRIHTGEKPLSCEECGKKFRCHPILISHRRSAHPGKKYQCLRCVQQFETMAERKRHLLQVHQFKKPNPRSCCPRCNRTFHNSNSLRIHYETVHA</sequence>
<dbReference type="SMART" id="SM00355">
    <property type="entry name" value="ZnF_C2H2"/>
    <property type="match status" value="8"/>
</dbReference>
<dbReference type="InterPro" id="IPR013087">
    <property type="entry name" value="Znf_C2H2_type"/>
</dbReference>
<gene>
    <name evidence="15 16" type="primary">LOC120062379</name>
</gene>
<evidence type="ECO:0000256" key="5">
    <source>
        <dbReference type="ARBA" id="ARBA00022771"/>
    </source>
</evidence>
<dbReference type="PANTHER" id="PTHR24393:SF15">
    <property type="entry name" value="IP01243P-RELATED"/>
    <property type="match status" value="1"/>
</dbReference>
<evidence type="ECO:0000256" key="8">
    <source>
        <dbReference type="ARBA" id="ARBA00023125"/>
    </source>
</evidence>
<evidence type="ECO:0000256" key="7">
    <source>
        <dbReference type="ARBA" id="ARBA00023015"/>
    </source>
</evidence>
<keyword evidence="7" id="KW-0805">Transcription regulation</keyword>
<feature type="compositionally biased region" description="Polar residues" evidence="12">
    <location>
        <begin position="402"/>
        <end position="415"/>
    </location>
</feature>
<feature type="compositionally biased region" description="Basic and acidic residues" evidence="12">
    <location>
        <begin position="243"/>
        <end position="266"/>
    </location>
</feature>
<dbReference type="FunFam" id="3.30.160.60:FF:000176">
    <property type="entry name" value="zinc finger protein 70"/>
    <property type="match status" value="1"/>
</dbReference>
<keyword evidence="8" id="KW-0238">DNA-binding</keyword>
<evidence type="ECO:0000256" key="6">
    <source>
        <dbReference type="ARBA" id="ARBA00022833"/>
    </source>
</evidence>
<feature type="domain" description="C2H2-type" evidence="13">
    <location>
        <begin position="557"/>
        <end position="585"/>
    </location>
</feature>
<dbReference type="GO" id="GO:0008270">
    <property type="term" value="F:zinc ion binding"/>
    <property type="evidence" value="ECO:0007669"/>
    <property type="project" value="UniProtKB-KW"/>
</dbReference>
<evidence type="ECO:0000256" key="2">
    <source>
        <dbReference type="ARBA" id="ARBA00006991"/>
    </source>
</evidence>
<comment type="subcellular location">
    <subcellularLocation>
        <location evidence="1">Nucleus</location>
    </subcellularLocation>
</comment>
<dbReference type="PROSITE" id="PS50157">
    <property type="entry name" value="ZINC_FINGER_C2H2_2"/>
    <property type="match status" value="8"/>
</dbReference>
<feature type="domain" description="C2H2-type" evidence="13">
    <location>
        <begin position="322"/>
        <end position="350"/>
    </location>
</feature>
<feature type="domain" description="C2H2-type" evidence="13">
    <location>
        <begin position="447"/>
        <end position="471"/>
    </location>
</feature>
<proteinExistence type="inferred from homology"/>
<evidence type="ECO:0000256" key="9">
    <source>
        <dbReference type="ARBA" id="ARBA00023163"/>
    </source>
</evidence>
<dbReference type="GO" id="GO:0001228">
    <property type="term" value="F:DNA-binding transcription activator activity, RNA polymerase II-specific"/>
    <property type="evidence" value="ECO:0007669"/>
    <property type="project" value="TreeGrafter"/>
</dbReference>
<evidence type="ECO:0000256" key="10">
    <source>
        <dbReference type="ARBA" id="ARBA00023242"/>
    </source>
</evidence>
<feature type="domain" description="C2H2-type" evidence="13">
    <location>
        <begin position="419"/>
        <end position="446"/>
    </location>
</feature>
<dbReference type="AlphaFoldDB" id="A0A8U1F1V7"/>
<evidence type="ECO:0000313" key="16">
    <source>
        <dbReference type="RefSeq" id="XP_038868238.1"/>
    </source>
</evidence>
<feature type="compositionally biased region" description="Basic residues" evidence="12">
    <location>
        <begin position="267"/>
        <end position="276"/>
    </location>
</feature>
<evidence type="ECO:0000256" key="1">
    <source>
        <dbReference type="ARBA" id="ARBA00004123"/>
    </source>
</evidence>
<feature type="region of interest" description="Disordered" evidence="12">
    <location>
        <begin position="242"/>
        <end position="288"/>
    </location>
</feature>
<keyword evidence="6" id="KW-0862">Zinc</keyword>
<evidence type="ECO:0000256" key="12">
    <source>
        <dbReference type="SAM" id="MobiDB-lite"/>
    </source>
</evidence>
<feature type="domain" description="C2H2-type" evidence="13">
    <location>
        <begin position="617"/>
        <end position="641"/>
    </location>
</feature>
<dbReference type="Proteomes" id="UP000808372">
    <property type="component" value="Chromosome 17"/>
</dbReference>
<dbReference type="PANTHER" id="PTHR24393">
    <property type="entry name" value="ZINC FINGER PROTEIN"/>
    <property type="match status" value="1"/>
</dbReference>
<dbReference type="KEGG" id="snh:120062379"/>
<feature type="compositionally biased region" description="Low complexity" evidence="12">
    <location>
        <begin position="377"/>
        <end position="392"/>
    </location>
</feature>
<feature type="domain" description="C2H2-type" evidence="13">
    <location>
        <begin position="529"/>
        <end position="556"/>
    </location>
</feature>
<feature type="domain" description="C2H2-type" evidence="13">
    <location>
        <begin position="585"/>
        <end position="613"/>
    </location>
</feature>
<keyword evidence="10" id="KW-0539">Nucleus</keyword>
<dbReference type="GO" id="GO:0005694">
    <property type="term" value="C:chromosome"/>
    <property type="evidence" value="ECO:0007669"/>
    <property type="project" value="UniProtKB-ARBA"/>
</dbReference>